<dbReference type="RefSeq" id="WP_201432995.1">
    <property type="nucleotide sequence ID" value="NZ_JAEQBW010000016.1"/>
</dbReference>
<evidence type="ECO:0000256" key="5">
    <source>
        <dbReference type="ARBA" id="ARBA00023136"/>
    </source>
</evidence>
<feature type="domain" description="ABC3 transporter permease C-terminal" evidence="7">
    <location>
        <begin position="379"/>
        <end position="493"/>
    </location>
</feature>
<evidence type="ECO:0000313" key="9">
    <source>
        <dbReference type="EMBL" id="MBK6267309.1"/>
    </source>
</evidence>
<feature type="transmembrane region" description="Helical" evidence="6">
    <location>
        <begin position="836"/>
        <end position="856"/>
    </location>
</feature>
<evidence type="ECO:0000259" key="8">
    <source>
        <dbReference type="Pfam" id="PF12704"/>
    </source>
</evidence>
<accession>A0A935CBW6</accession>
<keyword evidence="2" id="KW-1003">Cell membrane</keyword>
<evidence type="ECO:0000259" key="7">
    <source>
        <dbReference type="Pfam" id="PF02687"/>
    </source>
</evidence>
<evidence type="ECO:0000256" key="1">
    <source>
        <dbReference type="ARBA" id="ARBA00004651"/>
    </source>
</evidence>
<feature type="transmembrane region" description="Helical" evidence="6">
    <location>
        <begin position="803"/>
        <end position="830"/>
    </location>
</feature>
<gene>
    <name evidence="9" type="ORF">JKA74_19865</name>
</gene>
<dbReference type="Pfam" id="PF12704">
    <property type="entry name" value="MacB_PCD"/>
    <property type="match status" value="2"/>
</dbReference>
<dbReference type="NCBIfam" id="NF038403">
    <property type="entry name" value="perm_prefix_1"/>
    <property type="match status" value="1"/>
</dbReference>
<feature type="domain" description="MacB-like periplasmic core" evidence="8">
    <location>
        <begin position="105"/>
        <end position="326"/>
    </location>
</feature>
<evidence type="ECO:0000313" key="10">
    <source>
        <dbReference type="Proteomes" id="UP000611723"/>
    </source>
</evidence>
<dbReference type="GO" id="GO:0022857">
    <property type="term" value="F:transmembrane transporter activity"/>
    <property type="evidence" value="ECO:0007669"/>
    <property type="project" value="TreeGrafter"/>
</dbReference>
<keyword evidence="4 6" id="KW-1133">Transmembrane helix</keyword>
<dbReference type="InterPro" id="IPR050250">
    <property type="entry name" value="Macrolide_Exporter_MacB"/>
</dbReference>
<keyword evidence="5 6" id="KW-0472">Membrane</keyword>
<feature type="transmembrane region" description="Helical" evidence="6">
    <location>
        <begin position="751"/>
        <end position="776"/>
    </location>
</feature>
<dbReference type="GO" id="GO:0005886">
    <property type="term" value="C:plasma membrane"/>
    <property type="evidence" value="ECO:0007669"/>
    <property type="project" value="UniProtKB-SubCell"/>
</dbReference>
<dbReference type="InterPro" id="IPR025857">
    <property type="entry name" value="MacB_PCD"/>
</dbReference>
<dbReference type="PANTHER" id="PTHR30572:SF18">
    <property type="entry name" value="ABC-TYPE MACROLIDE FAMILY EXPORT SYSTEM PERMEASE COMPONENT 2"/>
    <property type="match status" value="1"/>
</dbReference>
<evidence type="ECO:0000256" key="3">
    <source>
        <dbReference type="ARBA" id="ARBA00022692"/>
    </source>
</evidence>
<feature type="transmembrane region" description="Helical" evidence="6">
    <location>
        <begin position="106"/>
        <end position="126"/>
    </location>
</feature>
<proteinExistence type="predicted"/>
<protein>
    <submittedName>
        <fullName evidence="9">ABC transporter permease</fullName>
    </submittedName>
</protein>
<keyword evidence="10" id="KW-1185">Reference proteome</keyword>
<evidence type="ECO:0000256" key="4">
    <source>
        <dbReference type="ARBA" id="ARBA00022989"/>
    </source>
</evidence>
<evidence type="ECO:0000256" key="6">
    <source>
        <dbReference type="SAM" id="Phobius"/>
    </source>
</evidence>
<comment type="subcellular location">
    <subcellularLocation>
        <location evidence="1">Cell membrane</location>
        <topology evidence="1">Multi-pass membrane protein</topology>
    </subcellularLocation>
</comment>
<feature type="domain" description="ABC3 transporter permease C-terminal" evidence="7">
    <location>
        <begin position="754"/>
        <end position="866"/>
    </location>
</feature>
<name>A0A935CBW6_9BACT</name>
<keyword evidence="3 6" id="KW-0812">Transmembrane</keyword>
<dbReference type="EMBL" id="JAEQBW010000016">
    <property type="protein sequence ID" value="MBK6267309.1"/>
    <property type="molecule type" value="Genomic_DNA"/>
</dbReference>
<feature type="transmembrane region" description="Helical" evidence="6">
    <location>
        <begin position="468"/>
        <end position="491"/>
    </location>
</feature>
<feature type="transmembrane region" description="Helical" evidence="6">
    <location>
        <begin position="512"/>
        <end position="536"/>
    </location>
</feature>
<dbReference type="Pfam" id="PF02687">
    <property type="entry name" value="FtsX"/>
    <property type="match status" value="2"/>
</dbReference>
<evidence type="ECO:0000256" key="2">
    <source>
        <dbReference type="ARBA" id="ARBA00022475"/>
    </source>
</evidence>
<comment type="caution">
    <text evidence="9">The sequence shown here is derived from an EMBL/GenBank/DDBJ whole genome shotgun (WGS) entry which is preliminary data.</text>
</comment>
<dbReference type="InterPro" id="IPR047928">
    <property type="entry name" value="Perm_prefix_1"/>
</dbReference>
<organism evidence="9 10">
    <name type="scientific">Marivirga aurantiaca</name>
    <dbReference type="NCBI Taxonomy" id="2802615"/>
    <lineage>
        <taxon>Bacteria</taxon>
        <taxon>Pseudomonadati</taxon>
        <taxon>Bacteroidota</taxon>
        <taxon>Cytophagia</taxon>
        <taxon>Cytophagales</taxon>
        <taxon>Marivirgaceae</taxon>
        <taxon>Marivirga</taxon>
    </lineage>
</organism>
<dbReference type="AlphaFoldDB" id="A0A935CBW6"/>
<feature type="transmembrane region" description="Helical" evidence="6">
    <location>
        <begin position="374"/>
        <end position="398"/>
    </location>
</feature>
<dbReference type="PANTHER" id="PTHR30572">
    <property type="entry name" value="MEMBRANE COMPONENT OF TRANSPORTER-RELATED"/>
    <property type="match status" value="1"/>
</dbReference>
<sequence length="875" mass="99285">MFDLEKALTLWLRSFRKYRAFDHGAIREMELHLRDHMDDLLAEGHSEQQAFEMAVAEFGEISPMADEEFSNIKSKTTISSLIHTAMFKNYSKVSIRSLMRNPLNSFINIFGLSVAIGLAIFVYAYIQWVHKTDQFHENKEKVQLVTFFADRDGSSQQFAKTPRPLAEMLKNDFSNIEKVCRIEDRNVVVKHEDNVFHEGVRFTDPEFLEMFTFPLKWGTAASLKDMNSIILSEKMSVKYFGEENPVGRDILLKFDETRSKAFKVAGVAQKFPVAHTIDFNFLINFENLRISAPEYDFHDWNQFVNATFIQLAEPADITSLEQGMEKYKLIQNKAVDKDWAISSFGFEPLATLHKRSGDIRDGIARNSADNLKSIYFLSFVVAFMLILACMNYINIAIVSSTKRLKEIGVRKTIGASRKVIIIQFLTENIVVTSFALLLGVLIGFFLFIPWFEGLWGFSMGFSFTDPTLWIYLSAILLFTALISGSYPAFYISSFKVTGILKGSLRFGQKNPLTKLLLGFQLVLACIFITAAVTFSLNTNYLSKRSWGYDNRQALFLTVPDYAGFEKMKAVLGQDPSILSISGSEHHIGKSHATSILKKPDRQFEVDQLSVDANYFQTMGIDLSEGRVFKEDYESDKNKIVVNETFVSSLGLKDPLGELYKIDTLEYEIIGVVNDFHSYSFSEIIKPGIFKLADKKDYIYLSLRVVPGSERETYKAIQATWIQLYPEIPFDGGYQEAVWGNYYEQIAIHAEVWQVFAAIAILLACLGLYGLVTLNVAGRVKEFSIRKTLGAGVKNIAINVSRQYIILFSLAIVIGAPISLYLMKLIFSLSYRYHVPITYEIIVISVAILVLVFLLTISTQIRKVLVSNPVEGLKVE</sequence>
<reference evidence="9" key="1">
    <citation type="submission" date="2021-01" db="EMBL/GenBank/DDBJ databases">
        <title>Marivirga aurantiaca sp. nov., isolated from intertidal surface sediments.</title>
        <authorList>
            <person name="Zhang M."/>
        </authorList>
    </citation>
    <scope>NUCLEOTIDE SEQUENCE</scope>
    <source>
        <strain evidence="9">S37H4</strain>
    </source>
</reference>
<feature type="transmembrane region" description="Helical" evidence="6">
    <location>
        <begin position="419"/>
        <end position="448"/>
    </location>
</feature>
<dbReference type="Proteomes" id="UP000611723">
    <property type="component" value="Unassembled WGS sequence"/>
</dbReference>
<feature type="domain" description="MacB-like periplasmic core" evidence="8">
    <location>
        <begin position="605"/>
        <end position="704"/>
    </location>
</feature>
<dbReference type="InterPro" id="IPR003838">
    <property type="entry name" value="ABC3_permease_C"/>
</dbReference>